<protein>
    <recommendedName>
        <fullName evidence="3">Type VI secretion system lipoprotein TssJ</fullName>
    </recommendedName>
</protein>
<dbReference type="RefSeq" id="WP_152614575.1">
    <property type="nucleotide sequence ID" value="NZ_JWIC01000007.1"/>
</dbReference>
<dbReference type="OrthoDB" id="7066769at2"/>
<dbReference type="InterPro" id="IPR038706">
    <property type="entry name" value="Type_VI_SciN-like_sf"/>
</dbReference>
<dbReference type="EMBL" id="KF724688">
    <property type="protein sequence ID" value="AHX39930.1"/>
    <property type="molecule type" value="Genomic_DNA"/>
</dbReference>
<proteinExistence type="predicted"/>
<accession>A0A023PZF6</accession>
<name>A0A023PZF6_9GAMM</name>
<dbReference type="PANTHER" id="PTHR37625">
    <property type="entry name" value="OUTER MEMBRANE LIPOPROTEIN-RELATED"/>
    <property type="match status" value="1"/>
</dbReference>
<evidence type="ECO:0000256" key="1">
    <source>
        <dbReference type="SAM" id="SignalP"/>
    </source>
</evidence>
<dbReference type="PROSITE" id="PS51257">
    <property type="entry name" value="PROKAR_LIPOPROTEIN"/>
    <property type="match status" value="1"/>
</dbReference>
<organism evidence="2">
    <name type="scientific">Pseudoalteromonas luteoviolacea</name>
    <dbReference type="NCBI Taxonomy" id="43657"/>
    <lineage>
        <taxon>Bacteria</taxon>
        <taxon>Pseudomonadati</taxon>
        <taxon>Pseudomonadota</taxon>
        <taxon>Gammaproteobacteria</taxon>
        <taxon>Alteromonadales</taxon>
        <taxon>Pseudoalteromonadaceae</taxon>
        <taxon>Pseudoalteromonas</taxon>
    </lineage>
</organism>
<dbReference type="InterPro" id="IPR017734">
    <property type="entry name" value="T6SS_SciN"/>
</dbReference>
<evidence type="ECO:0000313" key="2">
    <source>
        <dbReference type="EMBL" id="AHX39930.1"/>
    </source>
</evidence>
<sequence>MARLMVCFVALLSLSACMTTQVKLDVQATDNINLNKFDEPLPVVLKVYQLTDVQAFRNATFEQLWKEDRSILASSLITVEERTINPSERLKINFERADSAKFVGFVALFRERTDGRWRTYYDLNDWPVPLSTSLDIEIQSNALHVPGAED</sequence>
<keyword evidence="1" id="KW-0732">Signal</keyword>
<dbReference type="AlphaFoldDB" id="A0A023PZF6"/>
<dbReference type="Pfam" id="PF12790">
    <property type="entry name" value="T6SS-SciN"/>
    <property type="match status" value="1"/>
</dbReference>
<dbReference type="PANTHER" id="PTHR37625:SF4">
    <property type="entry name" value="OUTER MEMBRANE LIPOPROTEIN"/>
    <property type="match status" value="1"/>
</dbReference>
<feature type="signal peptide" evidence="1">
    <location>
        <begin position="1"/>
        <end position="18"/>
    </location>
</feature>
<dbReference type="Gene3D" id="2.60.40.4150">
    <property type="entry name" value="Type VI secretion system, lipoprotein SciN"/>
    <property type="match status" value="1"/>
</dbReference>
<reference evidence="2" key="1">
    <citation type="journal article" date="2014" name="Science">
        <title>Marine tubeworm metamorphosis induced by arrays of bacterial phage tail-like structures.</title>
        <authorList>
            <person name="Shikuma N.J."/>
            <person name="Pilhofer M."/>
            <person name="Weiss G.L."/>
            <person name="Hadfield M.G."/>
            <person name="Jensen G.J."/>
            <person name="Newman D.K."/>
        </authorList>
    </citation>
    <scope>NUCLEOTIDE SEQUENCE</scope>
    <source>
        <strain evidence="2">HI1</strain>
    </source>
</reference>
<dbReference type="NCBIfam" id="TIGR03352">
    <property type="entry name" value="VI_chp_3"/>
    <property type="match status" value="1"/>
</dbReference>
<evidence type="ECO:0008006" key="3">
    <source>
        <dbReference type="Google" id="ProtNLM"/>
    </source>
</evidence>
<feature type="chain" id="PRO_5001523290" description="Type VI secretion system lipoprotein TssJ" evidence="1">
    <location>
        <begin position="19"/>
        <end position="150"/>
    </location>
</feature>